<dbReference type="EMBL" id="VCAU01000057">
    <property type="protein sequence ID" value="KAF9887708.1"/>
    <property type="molecule type" value="Genomic_DNA"/>
</dbReference>
<dbReference type="Proteomes" id="UP001194746">
    <property type="component" value="Unassembled WGS sequence"/>
</dbReference>
<dbReference type="InterPro" id="IPR013189">
    <property type="entry name" value="Glyco_hydro_32_C"/>
</dbReference>
<dbReference type="PANTHER" id="PTHR42800">
    <property type="entry name" value="EXOINULINASE INUD (AFU_ORTHOLOGUE AFUA_5G00480)"/>
    <property type="match status" value="1"/>
</dbReference>
<sequence length="485" mass="53365">MAVAKSADYSGDLRPQAHFSPPTNFMNDPNDNPDEPVAGNQHWGHATSRDLYHWDNHPIAISPTRPNEYVFSGSAVVDSQNTSGFFPDQDDGVVAIYTVDAPDAETQHIAYSRDGGYTFTKYDNNPVIDSISKDFRDPQVTWHAETGKWVLVVAYAADRVIGFYTSPNLRDWSHVSNFTQEGLPGTEFECPNLVKFSVDEGSIQEEKYVLFISVNPGAPLGGSGTFYVVGDFDGTHFHSEVQETLYDFSKDNYASQWYSGLPSDVAPISIGWASNWDYTEDVPTGPREGWRGSTTLARTHTLTKAKGSWAITQAPVNGLGPILDKCLTSQRLQSGEVSTSFSEVTSKAVYFEVTVSGIPSPNPSGHVGFKFTSSASGEYVDGGLFLETGRFWINRAGTRLFTREDNADYTSCFNTNVSVLEHGVFQFSGVFDRSVLEVFLNHGMQSGTMVFYPTAPLDTLVISVKDVSNETVVGLDVWGLKGTWR</sequence>
<proteinExistence type="inferred from homology"/>
<keyword evidence="3 5" id="KW-0378">Hydrolase</keyword>
<dbReference type="PANTHER" id="PTHR42800:SF2">
    <property type="entry name" value="INVERTASE-RELATED"/>
    <property type="match status" value="1"/>
</dbReference>
<dbReference type="Gene3D" id="2.115.10.20">
    <property type="entry name" value="Glycosyl hydrolase domain, family 43"/>
    <property type="match status" value="1"/>
</dbReference>
<comment type="caution">
    <text evidence="9">The sequence shown here is derived from an EMBL/GenBank/DDBJ whole genome shotgun (WGS) entry which is preliminary data.</text>
</comment>
<evidence type="ECO:0000313" key="9">
    <source>
        <dbReference type="EMBL" id="KAF9887708.1"/>
    </source>
</evidence>
<feature type="compositionally biased region" description="Polar residues" evidence="6">
    <location>
        <begin position="21"/>
        <end position="30"/>
    </location>
</feature>
<dbReference type="SMART" id="SM00640">
    <property type="entry name" value="Glyco_32"/>
    <property type="match status" value="1"/>
</dbReference>
<dbReference type="SUPFAM" id="SSF49899">
    <property type="entry name" value="Concanavalin A-like lectins/glucanases"/>
    <property type="match status" value="1"/>
</dbReference>
<feature type="domain" description="Glycosyl hydrolase family 32 N-terminal" evidence="7">
    <location>
        <begin position="18"/>
        <end position="306"/>
    </location>
</feature>
<feature type="domain" description="Glycosyl hydrolase family 32 C-terminal" evidence="8">
    <location>
        <begin position="337"/>
        <end position="478"/>
    </location>
</feature>
<dbReference type="AlphaFoldDB" id="A0AAD4CK55"/>
<dbReference type="Gene3D" id="2.60.120.560">
    <property type="entry name" value="Exo-inulinase, domain 1"/>
    <property type="match status" value="1"/>
</dbReference>
<name>A0AAD4CK55_ASPNN</name>
<dbReference type="Pfam" id="PF08244">
    <property type="entry name" value="Glyco_hydro_32C"/>
    <property type="match status" value="1"/>
</dbReference>
<dbReference type="InterPro" id="IPR013148">
    <property type="entry name" value="Glyco_hydro_32_N"/>
</dbReference>
<organism evidence="9 10">
    <name type="scientific">Aspergillus nanangensis</name>
    <dbReference type="NCBI Taxonomy" id="2582783"/>
    <lineage>
        <taxon>Eukaryota</taxon>
        <taxon>Fungi</taxon>
        <taxon>Dikarya</taxon>
        <taxon>Ascomycota</taxon>
        <taxon>Pezizomycotina</taxon>
        <taxon>Eurotiomycetes</taxon>
        <taxon>Eurotiomycetidae</taxon>
        <taxon>Eurotiales</taxon>
        <taxon>Aspergillaceae</taxon>
        <taxon>Aspergillus</taxon>
        <taxon>Aspergillus subgen. Circumdati</taxon>
    </lineage>
</organism>
<dbReference type="SUPFAM" id="SSF75005">
    <property type="entry name" value="Arabinanase/levansucrase/invertase"/>
    <property type="match status" value="1"/>
</dbReference>
<evidence type="ECO:0000256" key="6">
    <source>
        <dbReference type="SAM" id="MobiDB-lite"/>
    </source>
</evidence>
<dbReference type="InterPro" id="IPR001362">
    <property type="entry name" value="Glyco_hydro_32"/>
</dbReference>
<keyword evidence="2" id="KW-0732">Signal</keyword>
<evidence type="ECO:0008006" key="11">
    <source>
        <dbReference type="Google" id="ProtNLM"/>
    </source>
</evidence>
<gene>
    <name evidence="9" type="ORF">FE257_009661</name>
</gene>
<protein>
    <recommendedName>
        <fullName evidence="11">Beta-fructofuranosidase</fullName>
    </recommendedName>
</protein>
<reference evidence="9" key="1">
    <citation type="journal article" date="2019" name="Beilstein J. Org. Chem.">
        <title>Nanangenines: drimane sesquiterpenoids as the dominant metabolite cohort of a novel Australian fungus, Aspergillus nanangensis.</title>
        <authorList>
            <person name="Lacey H.J."/>
            <person name="Gilchrist C.L.M."/>
            <person name="Crombie A."/>
            <person name="Kalaitzis J.A."/>
            <person name="Vuong D."/>
            <person name="Rutledge P.J."/>
            <person name="Turner P."/>
            <person name="Pitt J.I."/>
            <person name="Lacey E."/>
            <person name="Chooi Y.H."/>
            <person name="Piggott A.M."/>
        </authorList>
    </citation>
    <scope>NUCLEOTIDE SEQUENCE</scope>
    <source>
        <strain evidence="9">MST-FP2251</strain>
    </source>
</reference>
<evidence type="ECO:0000256" key="5">
    <source>
        <dbReference type="RuleBase" id="RU362110"/>
    </source>
</evidence>
<dbReference type="InterPro" id="IPR023296">
    <property type="entry name" value="Glyco_hydro_beta-prop_sf"/>
</dbReference>
<evidence type="ECO:0000256" key="3">
    <source>
        <dbReference type="ARBA" id="ARBA00022801"/>
    </source>
</evidence>
<reference evidence="9" key="2">
    <citation type="submission" date="2020-02" db="EMBL/GenBank/DDBJ databases">
        <authorList>
            <person name="Gilchrist C.L.M."/>
            <person name="Chooi Y.-H."/>
        </authorList>
    </citation>
    <scope>NUCLEOTIDE SEQUENCE</scope>
    <source>
        <strain evidence="9">MST-FP2251</strain>
    </source>
</reference>
<feature type="region of interest" description="Disordered" evidence="6">
    <location>
        <begin position="1"/>
        <end position="43"/>
    </location>
</feature>
<evidence type="ECO:0000259" key="8">
    <source>
        <dbReference type="Pfam" id="PF08244"/>
    </source>
</evidence>
<evidence type="ECO:0000256" key="4">
    <source>
        <dbReference type="ARBA" id="ARBA00023295"/>
    </source>
</evidence>
<dbReference type="InterPro" id="IPR013320">
    <property type="entry name" value="ConA-like_dom_sf"/>
</dbReference>
<keyword evidence="4 5" id="KW-0326">Glycosidase</keyword>
<comment type="similarity">
    <text evidence="1 5">Belongs to the glycosyl hydrolase 32 family.</text>
</comment>
<keyword evidence="10" id="KW-1185">Reference proteome</keyword>
<evidence type="ECO:0000259" key="7">
    <source>
        <dbReference type="Pfam" id="PF00251"/>
    </source>
</evidence>
<dbReference type="GO" id="GO:0005987">
    <property type="term" value="P:sucrose catabolic process"/>
    <property type="evidence" value="ECO:0007669"/>
    <property type="project" value="TreeGrafter"/>
</dbReference>
<dbReference type="GO" id="GO:0004575">
    <property type="term" value="F:sucrose alpha-glucosidase activity"/>
    <property type="evidence" value="ECO:0007669"/>
    <property type="project" value="TreeGrafter"/>
</dbReference>
<dbReference type="Pfam" id="PF00251">
    <property type="entry name" value="Glyco_hydro_32N"/>
    <property type="match status" value="1"/>
</dbReference>
<evidence type="ECO:0000256" key="2">
    <source>
        <dbReference type="ARBA" id="ARBA00022729"/>
    </source>
</evidence>
<accession>A0AAD4CK55</accession>
<dbReference type="GO" id="GO:0000324">
    <property type="term" value="C:fungal-type vacuole"/>
    <property type="evidence" value="ECO:0007669"/>
    <property type="project" value="TreeGrafter"/>
</dbReference>
<dbReference type="CDD" id="cd18622">
    <property type="entry name" value="GH32_Inu-like"/>
    <property type="match status" value="1"/>
</dbReference>
<evidence type="ECO:0000313" key="10">
    <source>
        <dbReference type="Proteomes" id="UP001194746"/>
    </source>
</evidence>
<evidence type="ECO:0000256" key="1">
    <source>
        <dbReference type="ARBA" id="ARBA00009902"/>
    </source>
</evidence>